<feature type="signal peptide" evidence="1">
    <location>
        <begin position="1"/>
        <end position="21"/>
    </location>
</feature>
<dbReference type="EMBL" id="JBHRYB010000005">
    <property type="protein sequence ID" value="MFC3679907.1"/>
    <property type="molecule type" value="Genomic_DNA"/>
</dbReference>
<evidence type="ECO:0000313" key="3">
    <source>
        <dbReference type="Proteomes" id="UP001595722"/>
    </source>
</evidence>
<name>A0ABV7VRX8_9GAMM</name>
<keyword evidence="1" id="KW-0732">Signal</keyword>
<feature type="chain" id="PRO_5045298326" evidence="1">
    <location>
        <begin position="22"/>
        <end position="122"/>
    </location>
</feature>
<evidence type="ECO:0000313" key="2">
    <source>
        <dbReference type="EMBL" id="MFC3679907.1"/>
    </source>
</evidence>
<proteinExistence type="predicted"/>
<sequence length="122" mass="14266">MQAIQRFLIATMLMLGAYAQAAPAYQGAPADDARLHYQQGQIAFVGIQLAEELEIPGLKPAQQDVVRQQYEIRPLNRRWKTFANIEQQADELGRLRSYAVRYNLMMWKLDRSPKSDRFKYRY</sequence>
<gene>
    <name evidence="2" type="ORF">ACFOMG_07255</name>
</gene>
<organism evidence="2 3">
    <name type="scientific">Bacterioplanoides pacificum</name>
    <dbReference type="NCBI Taxonomy" id="1171596"/>
    <lineage>
        <taxon>Bacteria</taxon>
        <taxon>Pseudomonadati</taxon>
        <taxon>Pseudomonadota</taxon>
        <taxon>Gammaproteobacteria</taxon>
        <taxon>Oceanospirillales</taxon>
        <taxon>Oceanospirillaceae</taxon>
        <taxon>Bacterioplanoides</taxon>
    </lineage>
</organism>
<evidence type="ECO:0000256" key="1">
    <source>
        <dbReference type="SAM" id="SignalP"/>
    </source>
</evidence>
<dbReference type="RefSeq" id="WP_376865713.1">
    <property type="nucleotide sequence ID" value="NZ_JBHRYB010000005.1"/>
</dbReference>
<dbReference type="Proteomes" id="UP001595722">
    <property type="component" value="Unassembled WGS sequence"/>
</dbReference>
<accession>A0ABV7VRX8</accession>
<reference evidence="3" key="1">
    <citation type="journal article" date="2019" name="Int. J. Syst. Evol. Microbiol.">
        <title>The Global Catalogue of Microorganisms (GCM) 10K type strain sequencing project: providing services to taxonomists for standard genome sequencing and annotation.</title>
        <authorList>
            <consortium name="The Broad Institute Genomics Platform"/>
            <consortium name="The Broad Institute Genome Sequencing Center for Infectious Disease"/>
            <person name="Wu L."/>
            <person name="Ma J."/>
        </authorList>
    </citation>
    <scope>NUCLEOTIDE SEQUENCE [LARGE SCALE GENOMIC DNA]</scope>
    <source>
        <strain evidence="3">KCTC 42424</strain>
    </source>
</reference>
<protein>
    <submittedName>
        <fullName evidence="2">Uncharacterized protein</fullName>
    </submittedName>
</protein>
<keyword evidence="3" id="KW-1185">Reference proteome</keyword>
<comment type="caution">
    <text evidence="2">The sequence shown here is derived from an EMBL/GenBank/DDBJ whole genome shotgun (WGS) entry which is preliminary data.</text>
</comment>